<dbReference type="eggNOG" id="KOG1146">
    <property type="taxonomic scope" value="Eukaryota"/>
</dbReference>
<reference evidence="10" key="1">
    <citation type="submission" date="2003-08" db="EMBL/GenBank/DDBJ databases">
        <authorList>
            <person name="Birren B."/>
            <person name="Nusbaum C."/>
            <person name="Abebe A."/>
            <person name="Abouelleil A."/>
            <person name="Adekoya E."/>
            <person name="Ait-zahra M."/>
            <person name="Allen N."/>
            <person name="Allen T."/>
            <person name="An P."/>
            <person name="Anderson M."/>
            <person name="Anderson S."/>
            <person name="Arachchi H."/>
            <person name="Armbruster J."/>
            <person name="Bachantsang P."/>
            <person name="Baldwin J."/>
            <person name="Barry A."/>
            <person name="Bayul T."/>
            <person name="Blitshsteyn B."/>
            <person name="Bloom T."/>
            <person name="Blye J."/>
            <person name="Boguslavskiy L."/>
            <person name="Borowsky M."/>
            <person name="Boukhgalter B."/>
            <person name="Brunache A."/>
            <person name="Butler J."/>
            <person name="Calixte N."/>
            <person name="Calvo S."/>
            <person name="Camarata J."/>
            <person name="Campo K."/>
            <person name="Chang J."/>
            <person name="Cheshatsang Y."/>
            <person name="Citroen M."/>
            <person name="Collymore A."/>
            <person name="Considine T."/>
            <person name="Cook A."/>
            <person name="Cooke P."/>
            <person name="Corum B."/>
            <person name="Cuomo C."/>
            <person name="David R."/>
            <person name="Dawoe T."/>
            <person name="Degray S."/>
            <person name="Dodge S."/>
            <person name="Dooley K."/>
            <person name="Dorje P."/>
            <person name="Dorjee K."/>
            <person name="Dorris L."/>
            <person name="Duffey N."/>
            <person name="Dupes A."/>
            <person name="Elkins T."/>
            <person name="Engels R."/>
            <person name="Erickson J."/>
            <person name="Farina A."/>
            <person name="Faro S."/>
            <person name="Ferreira P."/>
            <person name="Fischer H."/>
            <person name="Fitzgerald M."/>
            <person name="Foley K."/>
            <person name="Gage D."/>
            <person name="Galagan J."/>
            <person name="Gearin G."/>
            <person name="Gnerre S."/>
            <person name="Gnirke A."/>
            <person name="Goyette A."/>
            <person name="Graham J."/>
            <person name="Grandbois E."/>
            <person name="Gyaltsen K."/>
            <person name="Hafez N."/>
            <person name="Hagopian D."/>
            <person name="Hagos B."/>
            <person name="Hall J."/>
            <person name="Hatcher B."/>
            <person name="Heller A."/>
            <person name="Higgins H."/>
            <person name="Honan T."/>
            <person name="Horn A."/>
            <person name="Houde N."/>
            <person name="Hughes L."/>
            <person name="Hulme W."/>
            <person name="Husby E."/>
            <person name="Iliev I."/>
            <person name="Jaffe D."/>
            <person name="Jones C."/>
            <person name="Kamal M."/>
            <person name="Kamat A."/>
            <person name="Kamvysselis M."/>
            <person name="Karlsson E."/>
            <person name="Kells C."/>
            <person name="Kieu A."/>
            <person name="Kisner P."/>
            <person name="Kodira C."/>
            <person name="Kulbokas E."/>
            <person name="Labutti K."/>
            <person name="Lama D."/>
            <person name="Landers T."/>
            <person name="Leger J."/>
            <person name="Levine S."/>
            <person name="Lewis D."/>
            <person name="Lewis T."/>
            <person name="Lindblad-toh K."/>
            <person name="Liu X."/>
            <person name="Lokyitsang T."/>
            <person name="Lokyitsang Y."/>
            <person name="Lucien O."/>
            <person name="Lui A."/>
            <person name="Ma L.J."/>
            <person name="Mabbitt R."/>
            <person name="Macdonald J."/>
            <person name="Maclean C."/>
            <person name="Major J."/>
            <person name="Manning J."/>
            <person name="Marabella R."/>
            <person name="Maru K."/>
            <person name="Matthews C."/>
            <person name="Mauceli E."/>
            <person name="Mccarthy M."/>
            <person name="Mcdonough S."/>
            <person name="Mcghee T."/>
            <person name="Meldrim J."/>
            <person name="Meneus L."/>
            <person name="Mesirov J."/>
            <person name="Mihalev A."/>
            <person name="Mihova T."/>
            <person name="Mikkelsen T."/>
            <person name="Mlenga V."/>
            <person name="Moru K."/>
            <person name="Mozes J."/>
            <person name="Mulrain L."/>
            <person name="Munson G."/>
            <person name="Naylor J."/>
            <person name="Newes C."/>
            <person name="Nguyen C."/>
            <person name="Nguyen N."/>
            <person name="Nguyen T."/>
            <person name="Nicol R."/>
            <person name="Nielsen C."/>
            <person name="Nizzari M."/>
            <person name="Norbu C."/>
            <person name="Norbu N."/>
            <person name="O'donnell P."/>
            <person name="Okoawo O."/>
            <person name="O'leary S."/>
            <person name="Omotosho B."/>
            <person name="O'neill K."/>
            <person name="Osman S."/>
            <person name="Parker S."/>
            <person name="Perrin D."/>
            <person name="Phunkhang P."/>
            <person name="Piqani B."/>
            <person name="Purcell S."/>
            <person name="Rachupka T."/>
            <person name="Ramasamy U."/>
            <person name="Rameau R."/>
            <person name="Ray V."/>
            <person name="Raymond C."/>
            <person name="Retta R."/>
            <person name="Richardson S."/>
            <person name="Rise C."/>
            <person name="Rodriguez J."/>
            <person name="Rogers J."/>
            <person name="Rogov P."/>
            <person name="Rutman M."/>
            <person name="Schupbach R."/>
            <person name="Seaman C."/>
            <person name="Settipalli S."/>
            <person name="Sharpe T."/>
            <person name="Sheridan J."/>
            <person name="Sherpa N."/>
            <person name="Shi J."/>
            <person name="Smirnov S."/>
            <person name="Smith C."/>
            <person name="Sougnez C."/>
            <person name="Spencer B."/>
            <person name="Stalker J."/>
            <person name="Stange-thomann N."/>
            <person name="Stavropoulos S."/>
            <person name="Stetson K."/>
            <person name="Stone C."/>
            <person name="Stone S."/>
            <person name="Stubbs M."/>
            <person name="Talamas J."/>
            <person name="Tchuinga P."/>
            <person name="Tenzing P."/>
            <person name="Tesfaye S."/>
            <person name="Theodore J."/>
            <person name="Thoulutsang Y."/>
            <person name="Topham K."/>
            <person name="Towey S."/>
            <person name="Tsamla T."/>
            <person name="Tsomo N."/>
            <person name="Vallee D."/>
            <person name="Vassiliev H."/>
            <person name="Venkataraman V."/>
            <person name="Vinson J."/>
            <person name="Vo A."/>
            <person name="Wade C."/>
            <person name="Wang S."/>
            <person name="Wangchuk T."/>
            <person name="Wangdi T."/>
            <person name="Whittaker C."/>
            <person name="Wilkinson J."/>
            <person name="Wu Y."/>
            <person name="Wyman D."/>
            <person name="Yadav S."/>
            <person name="Yang S."/>
            <person name="Yang X."/>
            <person name="Yeager S."/>
            <person name="Yee E."/>
            <person name="Young G."/>
            <person name="Zainoun J."/>
            <person name="Zembeck L."/>
            <person name="Zimmer A."/>
            <person name="Zody M."/>
            <person name="Lander E."/>
        </authorList>
    </citation>
    <scope>NUCLEOTIDE SEQUENCE [LARGE SCALE GENOMIC DNA]</scope>
</reference>
<keyword evidence="5 6" id="KW-0371">Homeobox</keyword>
<dbReference type="GO" id="GO:0046872">
    <property type="term" value="F:metal ion binding"/>
    <property type="evidence" value="ECO:0007669"/>
    <property type="project" value="UniProtKB-KW"/>
</dbReference>
<accession>H2ZH44</accession>
<name>H2ZH44_CIOSA</name>
<dbReference type="GO" id="GO:0000981">
    <property type="term" value="F:DNA-binding transcription factor activity, RNA polymerase II-specific"/>
    <property type="evidence" value="ECO:0007669"/>
    <property type="project" value="TreeGrafter"/>
</dbReference>
<dbReference type="CDD" id="cd00086">
    <property type="entry name" value="homeodomain"/>
    <property type="match status" value="1"/>
</dbReference>
<organism evidence="9 10">
    <name type="scientific">Ciona savignyi</name>
    <name type="common">Pacific transparent sea squirt</name>
    <dbReference type="NCBI Taxonomy" id="51511"/>
    <lineage>
        <taxon>Eukaryota</taxon>
        <taxon>Metazoa</taxon>
        <taxon>Chordata</taxon>
        <taxon>Tunicata</taxon>
        <taxon>Ascidiacea</taxon>
        <taxon>Phlebobranchia</taxon>
        <taxon>Cionidae</taxon>
        <taxon>Ciona</taxon>
    </lineage>
</organism>
<dbReference type="InterPro" id="IPR051968">
    <property type="entry name" value="ZnFinger_Homeobox_TR"/>
</dbReference>
<dbReference type="GO" id="GO:0000978">
    <property type="term" value="F:RNA polymerase II cis-regulatory region sequence-specific DNA binding"/>
    <property type="evidence" value="ECO:0007669"/>
    <property type="project" value="TreeGrafter"/>
</dbReference>
<dbReference type="InterPro" id="IPR009057">
    <property type="entry name" value="Homeodomain-like_sf"/>
</dbReference>
<dbReference type="PANTHER" id="PTHR45891:SF3">
    <property type="entry name" value="ZINC FINGER PROTEIN 2"/>
    <property type="match status" value="1"/>
</dbReference>
<dbReference type="AlphaFoldDB" id="H2ZH44"/>
<evidence type="ECO:0000256" key="6">
    <source>
        <dbReference type="RuleBase" id="RU000682"/>
    </source>
</evidence>
<protein>
    <recommendedName>
        <fullName evidence="8">Homeobox domain-containing protein</fullName>
    </recommendedName>
</protein>
<evidence type="ECO:0000313" key="9">
    <source>
        <dbReference type="Ensembl" id="ENSCSAVP00000016910.1"/>
    </source>
</evidence>
<evidence type="ECO:0000256" key="7">
    <source>
        <dbReference type="SAM" id="MobiDB-lite"/>
    </source>
</evidence>
<evidence type="ECO:0000256" key="4">
    <source>
        <dbReference type="ARBA" id="ARBA00022833"/>
    </source>
</evidence>
<dbReference type="PANTHER" id="PTHR45891">
    <property type="entry name" value="ZINC FINGER HOMEOBOX PROTEIN"/>
    <property type="match status" value="1"/>
</dbReference>
<evidence type="ECO:0000256" key="1">
    <source>
        <dbReference type="ARBA" id="ARBA00004123"/>
    </source>
</evidence>
<dbReference type="GO" id="GO:0005634">
    <property type="term" value="C:nucleus"/>
    <property type="evidence" value="ECO:0007669"/>
    <property type="project" value="UniProtKB-SubCell"/>
</dbReference>
<evidence type="ECO:0000256" key="2">
    <source>
        <dbReference type="ARBA" id="ARBA00022723"/>
    </source>
</evidence>
<keyword evidence="5 6" id="KW-0238">DNA-binding</keyword>
<feature type="region of interest" description="Disordered" evidence="7">
    <location>
        <begin position="61"/>
        <end position="104"/>
    </location>
</feature>
<dbReference type="SUPFAM" id="SSF46689">
    <property type="entry name" value="Homeodomain-like"/>
    <property type="match status" value="1"/>
</dbReference>
<reference evidence="9" key="3">
    <citation type="submission" date="2025-09" db="UniProtKB">
        <authorList>
            <consortium name="Ensembl"/>
        </authorList>
    </citation>
    <scope>IDENTIFICATION</scope>
</reference>
<dbReference type="Gene3D" id="1.10.10.60">
    <property type="entry name" value="Homeodomain-like"/>
    <property type="match status" value="1"/>
</dbReference>
<evidence type="ECO:0000313" key="10">
    <source>
        <dbReference type="Proteomes" id="UP000007875"/>
    </source>
</evidence>
<keyword evidence="5 6" id="KW-0539">Nucleus</keyword>
<dbReference type="HOGENOM" id="CLU_1574216_0_0_1"/>
<sequence>MYMQGLMGDKEQNVTDKIMEDKRAANDWSNSLDKTAWNGNQQWMKPNHVDTKSFNHVRRVSEDKSGTVRSRLVTPPMGGTKRKLSTSPTLSQSSSSSASPSLVQNSMMRHKGSFMDERDSMGKDPKRLRTTITPEQLEYLYQQYLVDSSPSRKIIEQISEAVGLKKRVVQ</sequence>
<keyword evidence="3" id="KW-0677">Repeat</keyword>
<dbReference type="STRING" id="51511.ENSCSAVP00000016910"/>
<keyword evidence="10" id="KW-1185">Reference proteome</keyword>
<dbReference type="Proteomes" id="UP000007875">
    <property type="component" value="Unassembled WGS sequence"/>
</dbReference>
<comment type="subcellular location">
    <subcellularLocation>
        <location evidence="1 5 6">Nucleus</location>
    </subcellularLocation>
</comment>
<dbReference type="GeneTree" id="ENSGT00940000174440"/>
<evidence type="ECO:0000256" key="5">
    <source>
        <dbReference type="PROSITE-ProRule" id="PRU00108"/>
    </source>
</evidence>
<feature type="compositionally biased region" description="Low complexity" evidence="7">
    <location>
        <begin position="85"/>
        <end position="104"/>
    </location>
</feature>
<dbReference type="Ensembl" id="ENSCSAVT00000017092.1">
    <property type="protein sequence ID" value="ENSCSAVP00000016910.1"/>
    <property type="gene ID" value="ENSCSAVG00000009943.1"/>
</dbReference>
<dbReference type="PROSITE" id="PS50071">
    <property type="entry name" value="HOMEOBOX_2"/>
    <property type="match status" value="1"/>
</dbReference>
<dbReference type="Pfam" id="PF00046">
    <property type="entry name" value="Homeodomain"/>
    <property type="match status" value="1"/>
</dbReference>
<proteinExistence type="predicted"/>
<reference evidence="9" key="2">
    <citation type="submission" date="2025-08" db="UniProtKB">
        <authorList>
            <consortium name="Ensembl"/>
        </authorList>
    </citation>
    <scope>IDENTIFICATION</scope>
</reference>
<evidence type="ECO:0000256" key="3">
    <source>
        <dbReference type="ARBA" id="ARBA00022737"/>
    </source>
</evidence>
<dbReference type="InParanoid" id="H2ZH44"/>
<keyword evidence="4" id="KW-0862">Zinc</keyword>
<dbReference type="InterPro" id="IPR001356">
    <property type="entry name" value="HD"/>
</dbReference>
<evidence type="ECO:0000259" key="8">
    <source>
        <dbReference type="PROSITE" id="PS50071"/>
    </source>
</evidence>
<keyword evidence="2" id="KW-0479">Metal-binding</keyword>
<feature type="domain" description="Homeobox" evidence="8">
    <location>
        <begin position="123"/>
        <end position="170"/>
    </location>
</feature>